<evidence type="ECO:0000256" key="4">
    <source>
        <dbReference type="ARBA" id="ARBA00022679"/>
    </source>
</evidence>
<feature type="transmembrane region" description="Helical" evidence="9">
    <location>
        <begin position="81"/>
        <end position="105"/>
    </location>
</feature>
<dbReference type="EMBL" id="CP014646">
    <property type="protein sequence ID" value="AMO38656.1"/>
    <property type="molecule type" value="Genomic_DNA"/>
</dbReference>
<evidence type="ECO:0000256" key="9">
    <source>
        <dbReference type="HAMAP-Rule" id="MF_01148"/>
    </source>
</evidence>
<evidence type="ECO:0000256" key="8">
    <source>
        <dbReference type="ARBA" id="ARBA00023315"/>
    </source>
</evidence>
<keyword evidence="8 9" id="KW-0012">Acyltransferase</keyword>
<dbReference type="Gene3D" id="3.60.110.10">
    <property type="entry name" value="Carbon-nitrogen hydrolase"/>
    <property type="match status" value="1"/>
</dbReference>
<comment type="similarity">
    <text evidence="2 9">Belongs to the CN hydrolase family. Apolipoprotein N-acyltransferase subfamily.</text>
</comment>
<protein>
    <recommendedName>
        <fullName evidence="9">Apolipoprotein N-acyltransferase</fullName>
        <shortName evidence="9">ALP N-acyltransferase</shortName>
        <ecNumber evidence="9">2.3.1.269</ecNumber>
    </recommendedName>
</protein>
<sequence>MRWRVGLALLAGSAGVMAFEPIAWFPLMFLCLAVLARLLRDVERTREGFWLGFAWGWGAFIAGVSWLYVALNRYGGMPAPLAGLAIALFCAYLALYPALVGALFVRLRSLGLGRAPLAGSALFGASWLLGEWLRGVAFTGFPWLAVGYSQTVPSPLAGYLPVIGVYGVGGLLAFVAAWLGLADWRRVRGLWRPALICVAVLGGGALLSMRAWTTPVGEPVRIALAQTNFEQGLKWDPERFADVLQVNLDLVRDAFLRPDPPAILVLPETTLPTLLDRLPEGYLEALARLAQEAGGDVVLGAFRRDDGGHIYNAAVSLGTAPVQHYAKQHLVPFGEYSPPLFGWFYQLASIPMSDQTRGAPDQAPMVLDGQQVALNICYEDLFGAEIIRALPQATLLLNISNLAWYGDSFAQPQHLQIARVRALETGRPMLRSTNTGMTALVMPDGSVTAVLPEFERGVLHASVQGYAGLTPYARWGDRLALAAAVFVLVLIGLRRARRAGYR</sequence>
<feature type="transmembrane region" description="Helical" evidence="9">
    <location>
        <begin position="48"/>
        <end position="69"/>
    </location>
</feature>
<evidence type="ECO:0000256" key="3">
    <source>
        <dbReference type="ARBA" id="ARBA00022475"/>
    </source>
</evidence>
<comment type="subcellular location">
    <subcellularLocation>
        <location evidence="1 9">Cell membrane</location>
        <topology evidence="1 9">Multi-pass membrane protein</topology>
    </subcellularLocation>
</comment>
<evidence type="ECO:0000256" key="7">
    <source>
        <dbReference type="ARBA" id="ARBA00023136"/>
    </source>
</evidence>
<reference evidence="12" key="1">
    <citation type="submission" date="2016-03" db="EMBL/GenBank/DDBJ databases">
        <authorList>
            <person name="Ma C."/>
            <person name="Zhou S."/>
            <person name="Yang G."/>
        </authorList>
    </citation>
    <scope>NUCLEOTIDE SEQUENCE [LARGE SCALE GENOMIC DNA]</scope>
    <source>
        <strain evidence="12">SgZ-1</strain>
    </source>
</reference>
<dbReference type="PANTHER" id="PTHR38686:SF1">
    <property type="entry name" value="APOLIPOPROTEIN N-ACYLTRANSFERASE"/>
    <property type="match status" value="1"/>
</dbReference>
<keyword evidence="6 9" id="KW-1133">Transmembrane helix</keyword>
<name>A0A127K9M2_9RHOO</name>
<dbReference type="NCBIfam" id="TIGR00546">
    <property type="entry name" value="lnt"/>
    <property type="match status" value="1"/>
</dbReference>
<evidence type="ECO:0000259" key="10">
    <source>
        <dbReference type="PROSITE" id="PS50263"/>
    </source>
</evidence>
<organism evidence="11 12">
    <name type="scientific">Thauera humireducens</name>
    <dbReference type="NCBI Taxonomy" id="1134435"/>
    <lineage>
        <taxon>Bacteria</taxon>
        <taxon>Pseudomonadati</taxon>
        <taxon>Pseudomonadota</taxon>
        <taxon>Betaproteobacteria</taxon>
        <taxon>Rhodocyclales</taxon>
        <taxon>Zoogloeaceae</taxon>
        <taxon>Thauera</taxon>
    </lineage>
</organism>
<dbReference type="AlphaFoldDB" id="A0A127K9M2"/>
<dbReference type="SUPFAM" id="SSF56317">
    <property type="entry name" value="Carbon-nitrogen hydrolase"/>
    <property type="match status" value="1"/>
</dbReference>
<comment type="function">
    <text evidence="9">Catalyzes the phospholipid dependent N-acylation of the N-terminal cysteine of apolipoprotein, the last step in lipoprotein maturation.</text>
</comment>
<dbReference type="KEGG" id="thu:AC731_017910"/>
<dbReference type="Pfam" id="PF00795">
    <property type="entry name" value="CN_hydrolase"/>
    <property type="match status" value="1"/>
</dbReference>
<keyword evidence="4 9" id="KW-0808">Transferase</keyword>
<dbReference type="PANTHER" id="PTHR38686">
    <property type="entry name" value="APOLIPOPROTEIN N-ACYLTRANSFERASE"/>
    <property type="match status" value="1"/>
</dbReference>
<keyword evidence="12" id="KW-1185">Reference proteome</keyword>
<dbReference type="EC" id="2.3.1.269" evidence="9"/>
<evidence type="ECO:0000313" key="12">
    <source>
        <dbReference type="Proteomes" id="UP000036902"/>
    </source>
</evidence>
<evidence type="ECO:0000256" key="2">
    <source>
        <dbReference type="ARBA" id="ARBA00010065"/>
    </source>
</evidence>
<proteinExistence type="inferred from homology"/>
<dbReference type="Proteomes" id="UP000036902">
    <property type="component" value="Chromosome"/>
</dbReference>
<accession>A0A127K9M2</accession>
<evidence type="ECO:0000256" key="6">
    <source>
        <dbReference type="ARBA" id="ARBA00022989"/>
    </source>
</evidence>
<keyword evidence="7 9" id="KW-0472">Membrane</keyword>
<feature type="transmembrane region" description="Helical" evidence="9">
    <location>
        <begin position="6"/>
        <end position="36"/>
    </location>
</feature>
<dbReference type="CDD" id="cd07571">
    <property type="entry name" value="ALP_N-acyl_transferase"/>
    <property type="match status" value="1"/>
</dbReference>
<comment type="pathway">
    <text evidence="9">Protein modification; lipoprotein biosynthesis (N-acyl transfer).</text>
</comment>
<dbReference type="STRING" id="1134435.AC731_017910"/>
<dbReference type="InterPro" id="IPR045378">
    <property type="entry name" value="LNT_N"/>
</dbReference>
<evidence type="ECO:0000256" key="1">
    <source>
        <dbReference type="ARBA" id="ARBA00004651"/>
    </source>
</evidence>
<keyword evidence="11" id="KW-0449">Lipoprotein</keyword>
<keyword evidence="3 9" id="KW-1003">Cell membrane</keyword>
<dbReference type="InterPro" id="IPR003010">
    <property type="entry name" value="C-N_Hydrolase"/>
</dbReference>
<dbReference type="GO" id="GO:0016410">
    <property type="term" value="F:N-acyltransferase activity"/>
    <property type="evidence" value="ECO:0007669"/>
    <property type="project" value="UniProtKB-UniRule"/>
</dbReference>
<dbReference type="RefSeq" id="WP_048708230.1">
    <property type="nucleotide sequence ID" value="NZ_CP014646.1"/>
</dbReference>
<dbReference type="UniPathway" id="UPA00666"/>
<dbReference type="GO" id="GO:0005886">
    <property type="term" value="C:plasma membrane"/>
    <property type="evidence" value="ECO:0007669"/>
    <property type="project" value="UniProtKB-SubCell"/>
</dbReference>
<feature type="domain" description="CN hydrolase" evidence="10">
    <location>
        <begin position="225"/>
        <end position="465"/>
    </location>
</feature>
<evidence type="ECO:0000256" key="5">
    <source>
        <dbReference type="ARBA" id="ARBA00022692"/>
    </source>
</evidence>
<dbReference type="Pfam" id="PF20154">
    <property type="entry name" value="LNT_N"/>
    <property type="match status" value="1"/>
</dbReference>
<dbReference type="InterPro" id="IPR004563">
    <property type="entry name" value="Apolipo_AcylTrfase"/>
</dbReference>
<dbReference type="InterPro" id="IPR036526">
    <property type="entry name" value="C-N_Hydrolase_sf"/>
</dbReference>
<dbReference type="PROSITE" id="PS50263">
    <property type="entry name" value="CN_HYDROLASE"/>
    <property type="match status" value="1"/>
</dbReference>
<comment type="catalytic activity">
    <reaction evidence="9">
        <text>N-terminal S-1,2-diacyl-sn-glyceryl-L-cysteinyl-[lipoprotein] + a glycerophospholipid = N-acyl-S-1,2-diacyl-sn-glyceryl-L-cysteinyl-[lipoprotein] + a 2-acyl-sn-glycero-3-phospholipid + H(+)</text>
        <dbReference type="Rhea" id="RHEA:48228"/>
        <dbReference type="Rhea" id="RHEA-COMP:14681"/>
        <dbReference type="Rhea" id="RHEA-COMP:14684"/>
        <dbReference type="ChEBI" id="CHEBI:15378"/>
        <dbReference type="ChEBI" id="CHEBI:136912"/>
        <dbReference type="ChEBI" id="CHEBI:140656"/>
        <dbReference type="ChEBI" id="CHEBI:140657"/>
        <dbReference type="ChEBI" id="CHEBI:140660"/>
        <dbReference type="EC" id="2.3.1.269"/>
    </reaction>
</comment>
<dbReference type="GO" id="GO:0042158">
    <property type="term" value="P:lipoprotein biosynthetic process"/>
    <property type="evidence" value="ECO:0007669"/>
    <property type="project" value="UniProtKB-UniRule"/>
</dbReference>
<feature type="transmembrane region" description="Helical" evidence="9">
    <location>
        <begin position="156"/>
        <end position="181"/>
    </location>
</feature>
<feature type="transmembrane region" description="Helical" evidence="9">
    <location>
        <begin position="475"/>
        <end position="493"/>
    </location>
</feature>
<keyword evidence="5 9" id="KW-0812">Transmembrane</keyword>
<gene>
    <name evidence="9" type="primary">lnt</name>
    <name evidence="11" type="ORF">AC731_017910</name>
</gene>
<evidence type="ECO:0000313" key="11">
    <source>
        <dbReference type="EMBL" id="AMO38656.1"/>
    </source>
</evidence>
<feature type="transmembrane region" description="Helical" evidence="9">
    <location>
        <begin position="117"/>
        <end position="144"/>
    </location>
</feature>
<feature type="transmembrane region" description="Helical" evidence="9">
    <location>
        <begin position="193"/>
        <end position="212"/>
    </location>
</feature>
<dbReference type="HAMAP" id="MF_01148">
    <property type="entry name" value="Lnt"/>
    <property type="match status" value="1"/>
</dbReference>